<keyword evidence="2" id="KW-0472">Membrane</keyword>
<feature type="transmembrane region" description="Helical" evidence="2">
    <location>
        <begin position="112"/>
        <end position="138"/>
    </location>
</feature>
<keyword evidence="2" id="KW-0812">Transmembrane</keyword>
<evidence type="ECO:0000256" key="1">
    <source>
        <dbReference type="SAM" id="MobiDB-lite"/>
    </source>
</evidence>
<evidence type="ECO:0000313" key="4">
    <source>
        <dbReference type="Proteomes" id="UP001368654"/>
    </source>
</evidence>
<feature type="transmembrane region" description="Helical" evidence="2">
    <location>
        <begin position="77"/>
        <end position="100"/>
    </location>
</feature>
<evidence type="ECO:0000313" key="3">
    <source>
        <dbReference type="EMBL" id="MEJ1156321.1"/>
    </source>
</evidence>
<keyword evidence="2" id="KW-1133">Transmembrane helix</keyword>
<dbReference type="RefSeq" id="WP_337338759.1">
    <property type="nucleotide sequence ID" value="NZ_JBBDGL010000004.1"/>
</dbReference>
<dbReference type="Proteomes" id="UP001368654">
    <property type="component" value="Unassembled WGS sequence"/>
</dbReference>
<sequence>MTDPQSPDSTPRPAEGEASVPPAPAPPAYVQPPPAYNPGSVPPYGAQPGSGQPYAAAPPAAYGPAAGGAVPGKTLGIVAFVLSLLLFQLIALILGIVALVQSKKAGAKNGFALAAIIISSVTMVLGLIFLAIFLAVVLPTLAMGAEELYSFCLANGPGVYETNGIEIDCGEILDQ</sequence>
<protein>
    <submittedName>
        <fullName evidence="3">DUF4190 domain-containing protein</fullName>
    </submittedName>
</protein>
<keyword evidence="4" id="KW-1185">Reference proteome</keyword>
<proteinExistence type="predicted"/>
<feature type="compositionally biased region" description="Pro residues" evidence="1">
    <location>
        <begin position="21"/>
        <end position="36"/>
    </location>
</feature>
<reference evidence="3 4" key="1">
    <citation type="submission" date="2024-02" db="EMBL/GenBank/DDBJ databases">
        <authorList>
            <person name="Saticioglu I.B."/>
        </authorList>
    </citation>
    <scope>NUCLEOTIDE SEQUENCE [LARGE SCALE GENOMIC DNA]</scope>
    <source>
        <strain evidence="3 4">Mu-86</strain>
    </source>
</reference>
<accession>A0ABU8LVM9</accession>
<name>A0ABU8LVM9_9MICO</name>
<comment type="caution">
    <text evidence="3">The sequence shown here is derived from an EMBL/GenBank/DDBJ whole genome shotgun (WGS) entry which is preliminary data.</text>
</comment>
<gene>
    <name evidence="3" type="ORF">WDU96_11995</name>
</gene>
<organism evidence="3 4">
    <name type="scientific">Microbacterium marmarense</name>
    <dbReference type="NCBI Taxonomy" id="3122051"/>
    <lineage>
        <taxon>Bacteria</taxon>
        <taxon>Bacillati</taxon>
        <taxon>Actinomycetota</taxon>
        <taxon>Actinomycetes</taxon>
        <taxon>Micrococcales</taxon>
        <taxon>Microbacteriaceae</taxon>
        <taxon>Microbacterium</taxon>
    </lineage>
</organism>
<evidence type="ECO:0000256" key="2">
    <source>
        <dbReference type="SAM" id="Phobius"/>
    </source>
</evidence>
<feature type="region of interest" description="Disordered" evidence="1">
    <location>
        <begin position="1"/>
        <end position="44"/>
    </location>
</feature>
<dbReference type="EMBL" id="JBBDGL010000004">
    <property type="protein sequence ID" value="MEJ1156321.1"/>
    <property type="molecule type" value="Genomic_DNA"/>
</dbReference>